<evidence type="ECO:0000313" key="2">
    <source>
        <dbReference type="Proteomes" id="UP000708208"/>
    </source>
</evidence>
<protein>
    <submittedName>
        <fullName evidence="1">Uncharacterized protein</fullName>
    </submittedName>
</protein>
<keyword evidence="2" id="KW-1185">Reference proteome</keyword>
<comment type="caution">
    <text evidence="1">The sequence shown here is derived from an EMBL/GenBank/DDBJ whole genome shotgun (WGS) entry which is preliminary data.</text>
</comment>
<organism evidence="1 2">
    <name type="scientific">Allacma fusca</name>
    <dbReference type="NCBI Taxonomy" id="39272"/>
    <lineage>
        <taxon>Eukaryota</taxon>
        <taxon>Metazoa</taxon>
        <taxon>Ecdysozoa</taxon>
        <taxon>Arthropoda</taxon>
        <taxon>Hexapoda</taxon>
        <taxon>Collembola</taxon>
        <taxon>Symphypleona</taxon>
        <taxon>Sminthuridae</taxon>
        <taxon>Allacma</taxon>
    </lineage>
</organism>
<name>A0A8J2NVW2_9HEXA</name>
<feature type="non-terminal residue" evidence="1">
    <location>
        <position position="56"/>
    </location>
</feature>
<evidence type="ECO:0000313" key="1">
    <source>
        <dbReference type="EMBL" id="CAG7716310.1"/>
    </source>
</evidence>
<proteinExistence type="predicted"/>
<reference evidence="1" key="1">
    <citation type="submission" date="2021-06" db="EMBL/GenBank/DDBJ databases">
        <authorList>
            <person name="Hodson N. C."/>
            <person name="Mongue J. A."/>
            <person name="Jaron S. K."/>
        </authorList>
    </citation>
    <scope>NUCLEOTIDE SEQUENCE</scope>
</reference>
<dbReference type="Proteomes" id="UP000708208">
    <property type="component" value="Unassembled WGS sequence"/>
</dbReference>
<dbReference type="AlphaFoldDB" id="A0A8J2NVW2"/>
<gene>
    <name evidence="1" type="ORF">AFUS01_LOCUS5826</name>
</gene>
<sequence>DHQTDSGDSDDEILAPLRKRKHLRDEIFNKYDFKKRSIDVSKLMAYENKDKVCVCF</sequence>
<accession>A0A8J2NVW2</accession>
<dbReference type="EMBL" id="CAJVCH010037603">
    <property type="protein sequence ID" value="CAG7716310.1"/>
    <property type="molecule type" value="Genomic_DNA"/>
</dbReference>